<dbReference type="InterPro" id="IPR059018">
    <property type="entry name" value="HEAT_URB1"/>
</dbReference>
<feature type="domain" description="URB1 central HEAT repeat" evidence="4">
    <location>
        <begin position="664"/>
        <end position="841"/>
    </location>
</feature>
<dbReference type="Pfam" id="PF11707">
    <property type="entry name" value="Npa1"/>
    <property type="match status" value="1"/>
</dbReference>
<evidence type="ECO:0000313" key="6">
    <source>
        <dbReference type="Proteomes" id="UP000807306"/>
    </source>
</evidence>
<feature type="region of interest" description="Disordered" evidence="1">
    <location>
        <begin position="1"/>
        <end position="26"/>
    </location>
</feature>
<dbReference type="Proteomes" id="UP000807306">
    <property type="component" value="Unassembled WGS sequence"/>
</dbReference>
<feature type="compositionally biased region" description="Basic and acidic residues" evidence="1">
    <location>
        <begin position="7"/>
        <end position="20"/>
    </location>
</feature>
<reference evidence="5" key="1">
    <citation type="submission" date="2020-11" db="EMBL/GenBank/DDBJ databases">
        <authorList>
            <consortium name="DOE Joint Genome Institute"/>
            <person name="Ahrendt S."/>
            <person name="Riley R."/>
            <person name="Andreopoulos W."/>
            <person name="Labutti K."/>
            <person name="Pangilinan J."/>
            <person name="Ruiz-Duenas F.J."/>
            <person name="Barrasa J.M."/>
            <person name="Sanchez-Garcia M."/>
            <person name="Camarero S."/>
            <person name="Miyauchi S."/>
            <person name="Serrano A."/>
            <person name="Linde D."/>
            <person name="Babiker R."/>
            <person name="Drula E."/>
            <person name="Ayuso-Fernandez I."/>
            <person name="Pacheco R."/>
            <person name="Padilla G."/>
            <person name="Ferreira P."/>
            <person name="Barriuso J."/>
            <person name="Kellner H."/>
            <person name="Castanera R."/>
            <person name="Alfaro M."/>
            <person name="Ramirez L."/>
            <person name="Pisabarro A.G."/>
            <person name="Kuo A."/>
            <person name="Tritt A."/>
            <person name="Lipzen A."/>
            <person name="He G."/>
            <person name="Yan M."/>
            <person name="Ng V."/>
            <person name="Cullen D."/>
            <person name="Martin F."/>
            <person name="Rosso M.-N."/>
            <person name="Henrissat B."/>
            <person name="Hibbett D."/>
            <person name="Martinez A.T."/>
            <person name="Grigoriev I.V."/>
        </authorList>
    </citation>
    <scope>NUCLEOTIDE SEQUENCE</scope>
    <source>
        <strain evidence="5">CBS 506.95</strain>
    </source>
</reference>
<sequence>MTVQQKTKADYPNKRAKTEKSSSSTTKYANAAQIKAALQAENPDVLNQAVISLRSQISLKPPEDSVGPSDERLVLVKTWIEGSPGAQDLFTIWDNAHTRQSSLTALIISTLASVLTLLSAHYTNHALGYPIMKILLTPSRLRNMNSYLGGSHNELIIVTLKLYNVMSSFAGGRDKKAVLEGFGWEIKSLPKLLNMRRKSRERIDPLVRPDIRSLYILFLLSFLGVDTLTQTKATLLEQHREAFLAIFKGIADDHYTLMRKILEVCWSGIWEDQKLKRTLKVGLFNEITLGHLLKLYDRVQADDEDEDHIPANLVHHFLLAICSRPGVGICFRDRGWYPREGDLNDSATKDEEDNSKKPSRIYNKIFSNVIKTFKVNEDSRQQELAMKILSACPELVSGYWSTAALTLEPRLSSKWLTNIAFFGNIVDLPIPEYSFYLPNQLYNPTPPPLSIVIESILPSVHTKNNFSKGLQSTSGLVQHCTALALCKCLKKFQAVLEKFRTIAKALEEDEEDGQWTKRCRDIEREVRRRVPDSMVVIAFGQPKHDPQVSSPEKSKLEDKPCEVKPPNRTRDALLAESAQRLLFLYQKCLPSAVAEARFDTGKLLQTFVKAGALEAETEDEAIEAGPSERLHRIQQLHVMSLLKESDNFIWTTKIGSLFHTPLFTLLTAMTSAKTPAIQTALSDLIVYLLSRSILFQEDQNEAQLWIRALPAKPLSFSRIPAHLKARITLDLQDEAQGVINFLDDCVQRCLKAPYRYVEALRSLTTSTTPNIKAYPSPLLMTLLEQLEAKMNKKSLLPSHIIGVVTFIRKVTFLLAGKTDNLTFLRAVAEKLNGLLTESKLKYNETSVGPVRREVGHLKELLDFGVVSGGADVDIVENFDLKTWLSHLEKPVSESQSSQTAMAWLTVDEARTCPSSLSQASWKRVFDAISSLDPAVLGFLLEYIPTGNAIWDDPDIRSQIPLFRSSSLFEYLYVHACRHQSMDVEARKMLKEAALVSPTTSNQFSRIISYIQHGFEKSRNDLDLLADQIAFLSKITSASQSILKPEQADILKDRIFVRPEIFKEIWLAPKSQFILEAIQSFLGDCMPYSSSNRLILSDICNYWMGKLINCLDGPNSQLVNTATVWIQYLEPLQLFKLLELLQPSLHEQPNLAAPINQALATLLKLASSDLTVEASLANRLSLLYSLYSSIRDSPLLENLIAIGVNSMTPFNFIPSDLQRDNVAGMVGHTLQRWNHIQLTRTLVEVDVNKLLSQNVFSKATVSIVAGLLYLRISALEGVSRWFSSPSSRKHDIKLIAPICDAFLEVSSSISIAVDNNVWVTLVPGLLSLVMDKQDRLRRNGFRCLRNLILCFKPTSDLVSAISTATQALPGSSVTPELLGIGLELCHSAAGSVNDALPSIVDRGMQWAIRHLEDNEGSEPQKATLFRLTSLLNAISDTKAHLVDTLLSTVIRRHLANAVAVELVVSALAICHLKPATINRHLQSIIQHPHFLRLMVVESVRDCLTQLLHRLFNLHPNNTCQITHIEPLIKIYRGTLAMSDLRILSVFQLFENQRKLSVGPLLSRWSATPSGTSNSALESLQSLDPIMVLRTYIELPCWCALENHALNEVDRQKSGLYNPAFLMLLFLQAFAEKPPSSAFEWLELLRTNIVSLFIRCLSAKDGQIRAMALDQVVVVWSAMKYADLQEKPHVLHVLNLLKNVLHQPAPHGDEGAHPDRLPTHITLLLAHALRGVFYPSNFIYLHTSNFLLQRPSIDISDVPLLYGMLYSSSDEHWKKDRTWIIKFLADGMVDSEDWKVLQRRHTWDLLASLFQSEVPQASGSTYILRSGILDVLANLTCNPKATTSLVTKSALLPWIEMQIFNSSPVSEGLEWVRILENILVVADIDKVEAATKGEWKSSICRCLSRLLENQSQTSGLLPYATPLILRLASLHQHGEDHLEPVLKLALACLETLEKELRHPAPSTYAEESEIYSVFQKPPHRSIRLRHRITPESNSISLMIWKRIVETLWTSVMLLDKKSSIWDALGSRLILINNWTMESTTSQKMSEWVRRELIRTLGNETQVVVS</sequence>
<dbReference type="SUPFAM" id="SSF48371">
    <property type="entry name" value="ARM repeat"/>
    <property type="match status" value="1"/>
</dbReference>
<dbReference type="InterPro" id="IPR021714">
    <property type="entry name" value="URB1_N"/>
</dbReference>
<evidence type="ECO:0000313" key="5">
    <source>
        <dbReference type="EMBL" id="KAF9531008.1"/>
    </source>
</evidence>
<dbReference type="InterPro" id="IPR032436">
    <property type="entry name" value="URB1_C"/>
</dbReference>
<dbReference type="InterPro" id="IPR016024">
    <property type="entry name" value="ARM-type_fold"/>
</dbReference>
<evidence type="ECO:0000259" key="2">
    <source>
        <dbReference type="Pfam" id="PF11707"/>
    </source>
</evidence>
<keyword evidence="6" id="KW-1185">Reference proteome</keyword>
<gene>
    <name evidence="5" type="ORF">CPB83DRAFT_149046</name>
</gene>
<dbReference type="InterPro" id="IPR039844">
    <property type="entry name" value="URB1"/>
</dbReference>
<proteinExistence type="predicted"/>
<feature type="region of interest" description="Disordered" evidence="1">
    <location>
        <begin position="541"/>
        <end position="563"/>
    </location>
</feature>
<organism evidence="5 6">
    <name type="scientific">Crepidotus variabilis</name>
    <dbReference type="NCBI Taxonomy" id="179855"/>
    <lineage>
        <taxon>Eukaryota</taxon>
        <taxon>Fungi</taxon>
        <taxon>Dikarya</taxon>
        <taxon>Basidiomycota</taxon>
        <taxon>Agaricomycotina</taxon>
        <taxon>Agaricomycetes</taxon>
        <taxon>Agaricomycetidae</taxon>
        <taxon>Agaricales</taxon>
        <taxon>Agaricineae</taxon>
        <taxon>Crepidotaceae</taxon>
        <taxon>Crepidotus</taxon>
    </lineage>
</organism>
<feature type="domain" description="URB1 N-terminal" evidence="2">
    <location>
        <begin position="87"/>
        <end position="418"/>
    </location>
</feature>
<dbReference type="Pfam" id="PF26140">
    <property type="entry name" value="HEAT_URB1"/>
    <property type="match status" value="1"/>
</dbReference>
<dbReference type="PANTHER" id="PTHR13500:SF0">
    <property type="entry name" value="NUCLEOLAR PRE-RIBOSOMAL-ASSOCIATED PROTEIN 1"/>
    <property type="match status" value="1"/>
</dbReference>
<name>A0A9P6EJR5_9AGAR</name>
<dbReference type="PANTHER" id="PTHR13500">
    <property type="entry name" value="NUCLEOLAR PRERIBOSOMAL-ASSOCIATED PROTEIN 1"/>
    <property type="match status" value="1"/>
</dbReference>
<dbReference type="GO" id="GO:0000466">
    <property type="term" value="P:maturation of 5.8S rRNA from tricistronic rRNA transcript (SSU-rRNA, 5.8S rRNA, LSU-rRNA)"/>
    <property type="evidence" value="ECO:0007669"/>
    <property type="project" value="TreeGrafter"/>
</dbReference>
<dbReference type="GO" id="GO:0005730">
    <property type="term" value="C:nucleolus"/>
    <property type="evidence" value="ECO:0007669"/>
    <property type="project" value="TreeGrafter"/>
</dbReference>
<comment type="caution">
    <text evidence="5">The sequence shown here is derived from an EMBL/GenBank/DDBJ whole genome shotgun (WGS) entry which is preliminary data.</text>
</comment>
<dbReference type="Pfam" id="PF16201">
    <property type="entry name" value="NopRA1"/>
    <property type="match status" value="1"/>
</dbReference>
<feature type="compositionally biased region" description="Basic and acidic residues" evidence="1">
    <location>
        <begin position="542"/>
        <end position="562"/>
    </location>
</feature>
<feature type="domain" description="URB1 C-terminal" evidence="3">
    <location>
        <begin position="1649"/>
        <end position="1852"/>
    </location>
</feature>
<dbReference type="GO" id="GO:0000463">
    <property type="term" value="P:maturation of LSU-rRNA from tricistronic rRNA transcript (SSU-rRNA, 5.8S rRNA, LSU-rRNA)"/>
    <property type="evidence" value="ECO:0007669"/>
    <property type="project" value="TreeGrafter"/>
</dbReference>
<accession>A0A9P6EJR5</accession>
<dbReference type="OrthoDB" id="72892at2759"/>
<evidence type="ECO:0000256" key="1">
    <source>
        <dbReference type="SAM" id="MobiDB-lite"/>
    </source>
</evidence>
<protein>
    <submittedName>
        <fullName evidence="5">Ribosome 60S biogenesis N-terminal-domain-containing protein</fullName>
    </submittedName>
</protein>
<evidence type="ECO:0000259" key="4">
    <source>
        <dbReference type="Pfam" id="PF26140"/>
    </source>
</evidence>
<evidence type="ECO:0000259" key="3">
    <source>
        <dbReference type="Pfam" id="PF16201"/>
    </source>
</evidence>
<dbReference type="EMBL" id="MU157837">
    <property type="protein sequence ID" value="KAF9531008.1"/>
    <property type="molecule type" value="Genomic_DNA"/>
</dbReference>